<dbReference type="STRING" id="1892869.ACGLYG10_2974"/>
<dbReference type="InterPro" id="IPR008929">
    <property type="entry name" value="Chondroitin_lyas"/>
</dbReference>
<organism evidence="3 4">
    <name type="scientific">Actinomyces glycerinitolerans</name>
    <dbReference type="NCBI Taxonomy" id="1892869"/>
    <lineage>
        <taxon>Bacteria</taxon>
        <taxon>Bacillati</taxon>
        <taxon>Actinomycetota</taxon>
        <taxon>Actinomycetes</taxon>
        <taxon>Actinomycetales</taxon>
        <taxon>Actinomycetaceae</taxon>
        <taxon>Actinomyces</taxon>
    </lineage>
</organism>
<sequence length="670" mass="72865">MPRQAAPPSVVGPLRAAWGSRISPEALRTSLLPPSEALNLGLDVGALRTEQQQALSGIATSALAASEQPWPWPRPSDYARYFIDGNRTAYEDAVAARQRRLSRAVLALLALSSAHTGRKHETPGPDTAAKRLTAEVANGVLALCEQSTWCWAAHDDTYTRHGTVLPTVTEPFLDLGAGEVAAQLAWIDALLGEHLEHVYPGLGARVRHEVQVRVMRPFLERRDWHWLGLDGNVHNWSPWIQGNVVVAALRLMEDAYLRAEVISLAIEGLDRYVASLPADGAIDEGSAYWWNGAARLLEVLERLRMATGGVLDPSHVEPLDALVDFPVAMSFSSGWNVSFADARARHAADKSWRTLFHWGHVVGNSRAVALAVAHRDSCALPCPIEAGLGRVLVALADEDWCTLDSEPTASTGTSDGSFLPAQVWLPSIQVSVDRPRAGDLRGLALAAKAGTNGEHHNHNDVGSFLVALDGIPVVIDLGQPTYTALSFSPRRYEIWTNRSGWHSVPVIAGREQSEGARFRARDVKRISGTDQIHPGGARGLDMDLAGAYALPADAVWRRSLRLQPDGDGVVTLEDAWALPTTPEFQLRSLERLLVVGDITQRPDALLLTPSGGGRRALLTWSGARTPHIERRDIEDPLLREAWGDHINRISWTLPKATVQGVFCLSIGVAS</sequence>
<proteinExistence type="predicted"/>
<name>A0A1M4S3K4_9ACTO</name>
<dbReference type="AlphaFoldDB" id="A0A1M4S3K4"/>
<dbReference type="EMBL" id="FQTT01000015">
    <property type="protein sequence ID" value="SHE26720.1"/>
    <property type="molecule type" value="Genomic_DNA"/>
</dbReference>
<comment type="subcellular location">
    <subcellularLocation>
        <location evidence="1">Cell envelope</location>
    </subcellularLocation>
</comment>
<evidence type="ECO:0000313" key="3">
    <source>
        <dbReference type="EMBL" id="SHE26720.1"/>
    </source>
</evidence>
<dbReference type="Gene3D" id="2.70.98.70">
    <property type="match status" value="1"/>
</dbReference>
<dbReference type="Proteomes" id="UP000184291">
    <property type="component" value="Unassembled WGS sequence"/>
</dbReference>
<evidence type="ECO:0000256" key="1">
    <source>
        <dbReference type="ARBA" id="ARBA00004196"/>
    </source>
</evidence>
<feature type="domain" description="Heparinase II/III-like C-terminal" evidence="2">
    <location>
        <begin position="445"/>
        <end position="587"/>
    </location>
</feature>
<gene>
    <name evidence="3" type="ORF">ACGLYG10_2974</name>
</gene>
<dbReference type="InterPro" id="IPR012480">
    <property type="entry name" value="Hepar_II_III_C"/>
</dbReference>
<keyword evidence="3" id="KW-0456">Lyase</keyword>
<dbReference type="Gene3D" id="1.50.10.100">
    <property type="entry name" value="Chondroitin AC/alginate lyase"/>
    <property type="match status" value="1"/>
</dbReference>
<keyword evidence="4" id="KW-1185">Reference proteome</keyword>
<dbReference type="RefSeq" id="WP_139241016.1">
    <property type="nucleotide sequence ID" value="NZ_FQTT01000015.1"/>
</dbReference>
<evidence type="ECO:0000259" key="2">
    <source>
        <dbReference type="Pfam" id="PF07940"/>
    </source>
</evidence>
<accession>A0A1M4S3K4</accession>
<dbReference type="OrthoDB" id="9793856at2"/>
<dbReference type="GO" id="GO:0030313">
    <property type="term" value="C:cell envelope"/>
    <property type="evidence" value="ECO:0007669"/>
    <property type="project" value="UniProtKB-SubCell"/>
</dbReference>
<dbReference type="Pfam" id="PF07940">
    <property type="entry name" value="Hepar_II_III_C"/>
    <property type="match status" value="1"/>
</dbReference>
<dbReference type="SUPFAM" id="SSF48230">
    <property type="entry name" value="Chondroitin AC/alginate lyase"/>
    <property type="match status" value="1"/>
</dbReference>
<dbReference type="GO" id="GO:0016829">
    <property type="term" value="F:lyase activity"/>
    <property type="evidence" value="ECO:0007669"/>
    <property type="project" value="UniProtKB-KW"/>
</dbReference>
<evidence type="ECO:0000313" key="4">
    <source>
        <dbReference type="Proteomes" id="UP000184291"/>
    </source>
</evidence>
<protein>
    <submittedName>
        <fullName evidence="3">Chondroitin ac/alginate lyase</fullName>
    </submittedName>
</protein>
<reference evidence="4" key="1">
    <citation type="submission" date="2016-09" db="EMBL/GenBank/DDBJ databases">
        <authorList>
            <person name="Strepis N."/>
        </authorList>
    </citation>
    <scope>NUCLEOTIDE SEQUENCE [LARGE SCALE GENOMIC DNA]</scope>
</reference>